<dbReference type="Pfam" id="PF00036">
    <property type="entry name" value="EF-hand_1"/>
    <property type="match status" value="1"/>
</dbReference>
<dbReference type="KEGG" id="beq:BEWA_006590"/>
<evidence type="ECO:0000313" key="6">
    <source>
        <dbReference type="EMBL" id="AFZ81250.1"/>
    </source>
</evidence>
<dbReference type="VEuPathDB" id="PiroplasmaDB:BEWA_006590"/>
<evidence type="ECO:0000256" key="1">
    <source>
        <dbReference type="ARBA" id="ARBA00020786"/>
    </source>
</evidence>
<dbReference type="SMART" id="SM00054">
    <property type="entry name" value="EFh"/>
    <property type="match status" value="3"/>
</dbReference>
<keyword evidence="4" id="KW-0007">Acetylation</keyword>
<dbReference type="InterPro" id="IPR011992">
    <property type="entry name" value="EF-hand-dom_pair"/>
</dbReference>
<dbReference type="InterPro" id="IPR002048">
    <property type="entry name" value="EF_hand_dom"/>
</dbReference>
<evidence type="ECO:0000256" key="3">
    <source>
        <dbReference type="ARBA" id="ARBA00022737"/>
    </source>
</evidence>
<dbReference type="OrthoDB" id="364387at2759"/>
<dbReference type="AlphaFoldDB" id="L0B0A2"/>
<name>L0B0A2_THEEQ</name>
<proteinExistence type="predicted"/>
<evidence type="ECO:0000256" key="2">
    <source>
        <dbReference type="ARBA" id="ARBA00022723"/>
    </source>
</evidence>
<evidence type="ECO:0000313" key="7">
    <source>
        <dbReference type="Proteomes" id="UP000031512"/>
    </source>
</evidence>
<dbReference type="SUPFAM" id="SSF47473">
    <property type="entry name" value="EF-hand"/>
    <property type="match status" value="1"/>
</dbReference>
<dbReference type="PANTHER" id="PTHR23048:SF0">
    <property type="entry name" value="CALMODULIN LIKE 3"/>
    <property type="match status" value="1"/>
</dbReference>
<dbReference type="eggNOG" id="KOG0028">
    <property type="taxonomic scope" value="Eukaryota"/>
</dbReference>
<dbReference type="PANTHER" id="PTHR23048">
    <property type="entry name" value="MYOSIN LIGHT CHAIN 1, 3"/>
    <property type="match status" value="1"/>
</dbReference>
<keyword evidence="3" id="KW-0677">Repeat</keyword>
<dbReference type="InterPro" id="IPR050230">
    <property type="entry name" value="CALM/Myosin/TropC-like"/>
</dbReference>
<feature type="domain" description="EF-hand" evidence="5">
    <location>
        <begin position="46"/>
        <end position="81"/>
    </location>
</feature>
<evidence type="ECO:0000259" key="5">
    <source>
        <dbReference type="PROSITE" id="PS50222"/>
    </source>
</evidence>
<dbReference type="STRING" id="1537102.L0B0A2"/>
<dbReference type="GO" id="GO:0005509">
    <property type="term" value="F:calcium ion binding"/>
    <property type="evidence" value="ECO:0007669"/>
    <property type="project" value="InterPro"/>
</dbReference>
<protein>
    <recommendedName>
        <fullName evidence="1">Calmodulin</fullName>
    </recommendedName>
</protein>
<accession>L0B0A2</accession>
<dbReference type="GeneID" id="15805237"/>
<dbReference type="Gene3D" id="1.10.238.10">
    <property type="entry name" value="EF-hand"/>
    <property type="match status" value="1"/>
</dbReference>
<dbReference type="GO" id="GO:0016460">
    <property type="term" value="C:myosin II complex"/>
    <property type="evidence" value="ECO:0007669"/>
    <property type="project" value="TreeGrafter"/>
</dbReference>
<gene>
    <name evidence="6" type="ORF">BEWA_006590</name>
</gene>
<dbReference type="Proteomes" id="UP000031512">
    <property type="component" value="Chromosome 3"/>
</dbReference>
<reference evidence="6 7" key="1">
    <citation type="journal article" date="2012" name="BMC Genomics">
        <title>Comparative genomic analysis and phylogenetic position of Theileria equi.</title>
        <authorList>
            <person name="Kappmeyer L.S."/>
            <person name="Thiagarajan M."/>
            <person name="Herndon D.R."/>
            <person name="Ramsay J.D."/>
            <person name="Caler E."/>
            <person name="Djikeng A."/>
            <person name="Gillespie J.J."/>
            <person name="Lau A.O."/>
            <person name="Roalson E.H."/>
            <person name="Silva J.C."/>
            <person name="Silva M.G."/>
            <person name="Suarez C.E."/>
            <person name="Ueti M.W."/>
            <person name="Nene V.M."/>
            <person name="Mealey R.H."/>
            <person name="Knowles D.P."/>
            <person name="Brayton K.A."/>
        </authorList>
    </citation>
    <scope>NUCLEOTIDE SEQUENCE [LARGE SCALE GENOMIC DNA]</scope>
    <source>
        <strain evidence="6 7">WA</strain>
    </source>
</reference>
<keyword evidence="2" id="KW-0479">Metal-binding</keyword>
<dbReference type="CDD" id="cd00051">
    <property type="entry name" value="EFh"/>
    <property type="match status" value="1"/>
</dbReference>
<keyword evidence="7" id="KW-1185">Reference proteome</keyword>
<dbReference type="EMBL" id="CP001670">
    <property type="protein sequence ID" value="AFZ81250.1"/>
    <property type="molecule type" value="Genomic_DNA"/>
</dbReference>
<sequence length="183" mass="20654">MVLNWLAGGDADLSNSFSTNSDASDSAESDVEDKRGRLYKNVLNRDLEKEVEEAFSLFDKDGDHVIDFFECQAAFKALRLDPSSENIKELFKELGKDESDVLTLMDFKTLVIARIHTRYTSSEVEKIFNQIQDGKGSNISNEELNLMISEASSNGDFITIEDFSRLMKRSWTGDPIDMLSDSE</sequence>
<dbReference type="PROSITE" id="PS50222">
    <property type="entry name" value="EF_HAND_2"/>
    <property type="match status" value="1"/>
</dbReference>
<dbReference type="RefSeq" id="XP_004830916.1">
    <property type="nucleotide sequence ID" value="XM_004830859.1"/>
</dbReference>
<evidence type="ECO:0000256" key="4">
    <source>
        <dbReference type="ARBA" id="ARBA00022990"/>
    </source>
</evidence>
<organism evidence="6 7">
    <name type="scientific">Theileria equi strain WA</name>
    <dbReference type="NCBI Taxonomy" id="1537102"/>
    <lineage>
        <taxon>Eukaryota</taxon>
        <taxon>Sar</taxon>
        <taxon>Alveolata</taxon>
        <taxon>Apicomplexa</taxon>
        <taxon>Aconoidasida</taxon>
        <taxon>Piroplasmida</taxon>
        <taxon>Theileriidae</taxon>
        <taxon>Theileria</taxon>
    </lineage>
</organism>